<accession>A0A1H0QM59</accession>
<dbReference type="Proteomes" id="UP000199651">
    <property type="component" value="Unassembled WGS sequence"/>
</dbReference>
<evidence type="ECO:0000313" key="3">
    <source>
        <dbReference type="Proteomes" id="UP000199651"/>
    </source>
</evidence>
<dbReference type="OrthoDB" id="5193571at2"/>
<gene>
    <name evidence="2" type="ORF">SAMN05192558_10756</name>
</gene>
<evidence type="ECO:0000313" key="2">
    <source>
        <dbReference type="EMBL" id="SDP18481.1"/>
    </source>
</evidence>
<feature type="region of interest" description="Disordered" evidence="1">
    <location>
        <begin position="33"/>
        <end position="54"/>
    </location>
</feature>
<protein>
    <submittedName>
        <fullName evidence="2">Uncharacterized protein</fullName>
    </submittedName>
</protein>
<keyword evidence="3" id="KW-1185">Reference proteome</keyword>
<evidence type="ECO:0000256" key="1">
    <source>
        <dbReference type="SAM" id="MobiDB-lite"/>
    </source>
</evidence>
<sequence length="342" mass="36541">MPERDSGWLSGSVVDAEDARLATGALALAAKGPLQSRSGLRPAPGDPGLVRPTATPSASITVQPFQAVIQGTRNPAAGSYLATLDQVKTVDVLTAAPAHASYPRYDLVVARQSDAQYGDSRSAFTVEVVTGTPTASPADPAVTGDVVRLARLKVRAGATMIAAADIVDLRPYTCAVGGILPVRNASERPVDPYPGFYVHRIDTGKVEFWNGTGWRSLVVEDDTGWVEVPLLADWSAVGLEPVNDGTAIRVRRIGQIVHLSGSVTRKNTTAAHGTAILTLPQAYRPTWAHRWVATTYYGHQKSAPQFYELGLYPSGSLVLWTDNAQQVPIDEQVFLNTSYLLG</sequence>
<organism evidence="2 3">
    <name type="scientific">Actinokineospora alba</name>
    <dbReference type="NCBI Taxonomy" id="504798"/>
    <lineage>
        <taxon>Bacteria</taxon>
        <taxon>Bacillati</taxon>
        <taxon>Actinomycetota</taxon>
        <taxon>Actinomycetes</taxon>
        <taxon>Pseudonocardiales</taxon>
        <taxon>Pseudonocardiaceae</taxon>
        <taxon>Actinokineospora</taxon>
    </lineage>
</organism>
<dbReference type="EMBL" id="FNJB01000007">
    <property type="protein sequence ID" value="SDP18481.1"/>
    <property type="molecule type" value="Genomic_DNA"/>
</dbReference>
<name>A0A1H0QM59_9PSEU</name>
<dbReference type="RefSeq" id="WP_091377243.1">
    <property type="nucleotide sequence ID" value="NZ_FNDV01000004.1"/>
</dbReference>
<proteinExistence type="predicted"/>
<dbReference type="AlphaFoldDB" id="A0A1H0QM59"/>
<reference evidence="3" key="1">
    <citation type="submission" date="2016-10" db="EMBL/GenBank/DDBJ databases">
        <authorList>
            <person name="Varghese N."/>
            <person name="Submissions S."/>
        </authorList>
    </citation>
    <scope>NUCLEOTIDE SEQUENCE [LARGE SCALE GENOMIC DNA]</scope>
    <source>
        <strain evidence="3">IBRC-M 10655</strain>
    </source>
</reference>
<dbReference type="STRING" id="504798.SAMN05421871_10455"/>